<organism evidence="2 3">
    <name type="scientific">Pedobacter mendelii</name>
    <dbReference type="NCBI Taxonomy" id="1908240"/>
    <lineage>
        <taxon>Bacteria</taxon>
        <taxon>Pseudomonadati</taxon>
        <taxon>Bacteroidota</taxon>
        <taxon>Sphingobacteriia</taxon>
        <taxon>Sphingobacteriales</taxon>
        <taxon>Sphingobacteriaceae</taxon>
        <taxon>Pedobacter</taxon>
    </lineage>
</organism>
<dbReference type="Proteomes" id="UP000645390">
    <property type="component" value="Unassembled WGS sequence"/>
</dbReference>
<protein>
    <submittedName>
        <fullName evidence="2">Uncharacterized protein</fullName>
    </submittedName>
</protein>
<evidence type="ECO:0000313" key="3">
    <source>
        <dbReference type="Proteomes" id="UP000645390"/>
    </source>
</evidence>
<evidence type="ECO:0000313" key="2">
    <source>
        <dbReference type="EMBL" id="GGI24382.1"/>
    </source>
</evidence>
<name>A0ABQ2BHP1_9SPHI</name>
<keyword evidence="1" id="KW-0472">Membrane</keyword>
<keyword evidence="3" id="KW-1185">Reference proteome</keyword>
<gene>
    <name evidence="2" type="ORF">GCM10008119_12380</name>
</gene>
<reference evidence="3" key="1">
    <citation type="journal article" date="2019" name="Int. J. Syst. Evol. Microbiol.">
        <title>The Global Catalogue of Microorganisms (GCM) 10K type strain sequencing project: providing services to taxonomists for standard genome sequencing and annotation.</title>
        <authorList>
            <consortium name="The Broad Institute Genomics Platform"/>
            <consortium name="The Broad Institute Genome Sequencing Center for Infectious Disease"/>
            <person name="Wu L."/>
            <person name="Ma J."/>
        </authorList>
    </citation>
    <scope>NUCLEOTIDE SEQUENCE [LARGE SCALE GENOMIC DNA]</scope>
    <source>
        <strain evidence="3">CCM 8939</strain>
    </source>
</reference>
<sequence>MVKIKSSDFEKADKVLTAISAKDVSAVDQNHYLFNFTDEELRDILLKSDEWSKYDYLLAQKILQDRGHKIDTETINALKEKRIEELAKPEKNQKLSIVAGYVFAIFGGLIAIFIGWHLFSHKKTLPNGEQVYSYSEQDRKQGRIILILGTLSAIIWTAFRFIKS</sequence>
<keyword evidence="1" id="KW-1133">Transmembrane helix</keyword>
<accession>A0ABQ2BHP1</accession>
<keyword evidence="1" id="KW-0812">Transmembrane</keyword>
<evidence type="ECO:0000256" key="1">
    <source>
        <dbReference type="SAM" id="Phobius"/>
    </source>
</evidence>
<feature type="transmembrane region" description="Helical" evidence="1">
    <location>
        <begin position="98"/>
        <end position="119"/>
    </location>
</feature>
<dbReference type="EMBL" id="BMDJ01000002">
    <property type="protein sequence ID" value="GGI24382.1"/>
    <property type="molecule type" value="Genomic_DNA"/>
</dbReference>
<proteinExistence type="predicted"/>
<feature type="transmembrane region" description="Helical" evidence="1">
    <location>
        <begin position="144"/>
        <end position="162"/>
    </location>
</feature>
<dbReference type="RefSeq" id="WP_188412366.1">
    <property type="nucleotide sequence ID" value="NZ_BMDJ01000002.1"/>
</dbReference>
<comment type="caution">
    <text evidence="2">The sequence shown here is derived from an EMBL/GenBank/DDBJ whole genome shotgun (WGS) entry which is preliminary data.</text>
</comment>